<comment type="caution">
    <text evidence="6">The sequence shown here is derived from an EMBL/GenBank/DDBJ whole genome shotgun (WGS) entry which is preliminary data.</text>
</comment>
<accession>A0AAP0EV74</accession>
<protein>
    <recommendedName>
        <fullName evidence="5">FAS1 domain-containing protein</fullName>
    </recommendedName>
</protein>
<feature type="compositionally biased region" description="Low complexity" evidence="2">
    <location>
        <begin position="225"/>
        <end position="245"/>
    </location>
</feature>
<keyword evidence="4" id="KW-0732">Signal</keyword>
<dbReference type="Pfam" id="PF02469">
    <property type="entry name" value="Fasciclin"/>
    <property type="match status" value="1"/>
</dbReference>
<keyword evidence="3" id="KW-0472">Membrane</keyword>
<feature type="transmembrane region" description="Helical" evidence="3">
    <location>
        <begin position="252"/>
        <end position="273"/>
    </location>
</feature>
<dbReference type="InterPro" id="IPR052806">
    <property type="entry name" value="Fasciclin-like_AGP"/>
</dbReference>
<evidence type="ECO:0000313" key="6">
    <source>
        <dbReference type="EMBL" id="KAK9100024.1"/>
    </source>
</evidence>
<dbReference type="Proteomes" id="UP001419268">
    <property type="component" value="Unassembled WGS sequence"/>
</dbReference>
<dbReference type="PANTHER" id="PTHR33985:SF29">
    <property type="entry name" value="FAS1 DOMAIN-CONTAINING PROTEIN"/>
    <property type="match status" value="1"/>
</dbReference>
<evidence type="ECO:0000256" key="4">
    <source>
        <dbReference type="SAM" id="SignalP"/>
    </source>
</evidence>
<dbReference type="EMBL" id="JBBNAG010000010">
    <property type="protein sequence ID" value="KAK9100024.1"/>
    <property type="molecule type" value="Genomic_DNA"/>
</dbReference>
<reference evidence="6 7" key="1">
    <citation type="submission" date="2024-01" db="EMBL/GenBank/DDBJ databases">
        <title>Genome assemblies of Stephania.</title>
        <authorList>
            <person name="Yang L."/>
        </authorList>
    </citation>
    <scope>NUCLEOTIDE SEQUENCE [LARGE SCALE GENOMIC DNA]</scope>
    <source>
        <strain evidence="6">JXDWG</strain>
        <tissue evidence="6">Leaf</tissue>
    </source>
</reference>
<dbReference type="PANTHER" id="PTHR33985">
    <property type="entry name" value="OS02G0491300 PROTEIN-RELATED"/>
    <property type="match status" value="1"/>
</dbReference>
<gene>
    <name evidence="6" type="ORF">Scep_023454</name>
</gene>
<feature type="compositionally biased region" description="Low complexity" evidence="2">
    <location>
        <begin position="196"/>
        <end position="207"/>
    </location>
</feature>
<feature type="chain" id="PRO_5042882844" description="FAS1 domain-containing protein" evidence="4">
    <location>
        <begin position="25"/>
        <end position="319"/>
    </location>
</feature>
<name>A0AAP0EV74_9MAGN</name>
<dbReference type="InterPro" id="IPR036378">
    <property type="entry name" value="FAS1_dom_sf"/>
</dbReference>
<keyword evidence="3" id="KW-1133">Transmembrane helix</keyword>
<dbReference type="InterPro" id="IPR000782">
    <property type="entry name" value="FAS1_domain"/>
</dbReference>
<proteinExistence type="inferred from homology"/>
<evidence type="ECO:0000259" key="5">
    <source>
        <dbReference type="SMART" id="SM00554"/>
    </source>
</evidence>
<comment type="similarity">
    <text evidence="1">Belongs to the fasciclin-like AGP family.</text>
</comment>
<feature type="region of interest" description="Disordered" evidence="2">
    <location>
        <begin position="196"/>
        <end position="247"/>
    </location>
</feature>
<dbReference type="Gene3D" id="2.30.180.10">
    <property type="entry name" value="FAS1 domain"/>
    <property type="match status" value="1"/>
</dbReference>
<feature type="signal peptide" evidence="4">
    <location>
        <begin position="1"/>
        <end position="24"/>
    </location>
</feature>
<dbReference type="SMART" id="SM00554">
    <property type="entry name" value="FAS1"/>
    <property type="match status" value="1"/>
</dbReference>
<keyword evidence="3" id="KW-0812">Transmembrane</keyword>
<organism evidence="6 7">
    <name type="scientific">Stephania cephalantha</name>
    <dbReference type="NCBI Taxonomy" id="152367"/>
    <lineage>
        <taxon>Eukaryota</taxon>
        <taxon>Viridiplantae</taxon>
        <taxon>Streptophyta</taxon>
        <taxon>Embryophyta</taxon>
        <taxon>Tracheophyta</taxon>
        <taxon>Spermatophyta</taxon>
        <taxon>Magnoliopsida</taxon>
        <taxon>Ranunculales</taxon>
        <taxon>Menispermaceae</taxon>
        <taxon>Menispermoideae</taxon>
        <taxon>Cissampelideae</taxon>
        <taxon>Stephania</taxon>
    </lineage>
</organism>
<dbReference type="SUPFAM" id="SSF82153">
    <property type="entry name" value="FAS1 domain"/>
    <property type="match status" value="1"/>
</dbReference>
<keyword evidence="7" id="KW-1185">Reference proteome</keyword>
<evidence type="ECO:0000313" key="7">
    <source>
        <dbReference type="Proteomes" id="UP001419268"/>
    </source>
</evidence>
<sequence length="319" mass="34435">MALIKKFYFVFVLLISLVIAPTHGNENGGHGNGLAVQEEAVHHYHSIPGALLNAGYTLMSHITEGTLLTLYQGIDLDKANLTIFCPTDEAFLAAGLEEYIHRPSLELLQYHIALTKVDREDLETLIPFGSKLDTLRHDHPLVVTTVGHANASINNVPIEAWNLYNNGKIVVHGVHSFFDPAFQTAEFPWLSSSPINSNGTTENNTSSPAVSSNGPETINAPSPTIGSNGPESSASSPISSSNGPETNTSVPYWTRTLVVILAVSLVVFCAMLVRALTQKFLISKVEVDTPPKVFPSDSKCKDPNVVSMAPVLKIVITKV</sequence>
<evidence type="ECO:0000256" key="3">
    <source>
        <dbReference type="SAM" id="Phobius"/>
    </source>
</evidence>
<evidence type="ECO:0000256" key="2">
    <source>
        <dbReference type="SAM" id="MobiDB-lite"/>
    </source>
</evidence>
<dbReference type="AlphaFoldDB" id="A0AAP0EV74"/>
<evidence type="ECO:0000256" key="1">
    <source>
        <dbReference type="ARBA" id="ARBA00007843"/>
    </source>
</evidence>
<feature type="domain" description="FAS1" evidence="5">
    <location>
        <begin position="82"/>
        <end position="181"/>
    </location>
</feature>
<feature type="compositionally biased region" description="Polar residues" evidence="2">
    <location>
        <begin position="208"/>
        <end position="224"/>
    </location>
</feature>